<dbReference type="Proteomes" id="UP000183940">
    <property type="component" value="Unassembled WGS sequence"/>
</dbReference>
<evidence type="ECO:0000313" key="5">
    <source>
        <dbReference type="Proteomes" id="UP000183940"/>
    </source>
</evidence>
<feature type="domain" description="FAD-binding PCMH-type" evidence="3">
    <location>
        <begin position="38"/>
        <end position="217"/>
    </location>
</feature>
<evidence type="ECO:0000313" key="4">
    <source>
        <dbReference type="EMBL" id="OJJ24511.1"/>
    </source>
</evidence>
<dbReference type="GO" id="GO:0003824">
    <property type="term" value="F:catalytic activity"/>
    <property type="evidence" value="ECO:0007669"/>
    <property type="project" value="InterPro"/>
</dbReference>
<dbReference type="PROSITE" id="PS51387">
    <property type="entry name" value="FAD_PCMH"/>
    <property type="match status" value="1"/>
</dbReference>
<dbReference type="EMBL" id="MLAW01000029">
    <property type="protein sequence ID" value="OJJ24511.1"/>
    <property type="molecule type" value="Genomic_DNA"/>
</dbReference>
<keyword evidence="1" id="KW-0285">Flavoprotein</keyword>
<reference evidence="4" key="1">
    <citation type="submission" date="2016-10" db="EMBL/GenBank/DDBJ databases">
        <title>CRISPR-Cas defence system in Roseofilum reptotaenium: evidence of a bacteriophage-cyanobacterium arms race in the coral black band disease.</title>
        <authorList>
            <person name="Buerger P."/>
            <person name="Wood-Charlson E.M."/>
            <person name="Weynberg K.D."/>
            <person name="Willis B."/>
            <person name="Van Oppen M.J."/>
        </authorList>
    </citation>
    <scope>NUCLEOTIDE SEQUENCE [LARGE SCALE GENOMIC DNA]</scope>
    <source>
        <strain evidence="4">AO1-A</strain>
    </source>
</reference>
<dbReference type="Gene3D" id="3.30.465.10">
    <property type="match status" value="1"/>
</dbReference>
<evidence type="ECO:0000259" key="3">
    <source>
        <dbReference type="PROSITE" id="PS51387"/>
    </source>
</evidence>
<accession>A0A1L9QPA8</accession>
<dbReference type="InterPro" id="IPR016166">
    <property type="entry name" value="FAD-bd_PCMH"/>
</dbReference>
<protein>
    <recommendedName>
        <fullName evidence="3">FAD-binding PCMH-type domain-containing protein</fullName>
    </recommendedName>
</protein>
<dbReference type="InterPro" id="IPR016169">
    <property type="entry name" value="FAD-bd_PCMH_sub2"/>
</dbReference>
<dbReference type="InterPro" id="IPR006094">
    <property type="entry name" value="Oxid_FAD_bind_N"/>
</dbReference>
<dbReference type="SUPFAM" id="SSF56176">
    <property type="entry name" value="FAD-binding/transporter-associated domain-like"/>
    <property type="match status" value="1"/>
</dbReference>
<evidence type="ECO:0000256" key="1">
    <source>
        <dbReference type="ARBA" id="ARBA00022630"/>
    </source>
</evidence>
<keyword evidence="5" id="KW-1185">Reference proteome</keyword>
<name>A0A1L9QPA8_9CYAN</name>
<keyword evidence="2" id="KW-0274">FAD</keyword>
<organism evidence="4 5">
    <name type="scientific">Roseofilum reptotaenium AO1-A</name>
    <dbReference type="NCBI Taxonomy" id="1925591"/>
    <lineage>
        <taxon>Bacteria</taxon>
        <taxon>Bacillati</taxon>
        <taxon>Cyanobacteriota</taxon>
        <taxon>Cyanophyceae</taxon>
        <taxon>Desertifilales</taxon>
        <taxon>Desertifilaceae</taxon>
        <taxon>Roseofilum</taxon>
    </lineage>
</organism>
<dbReference type="AlphaFoldDB" id="A0A1L9QPA8"/>
<sequence length="426" mass="47038">MHPVTAIAPNSLLEPSQLLPFEQLEPSLQQRFQQAWQPGSPLPSVVYPKTQEQLSEVMKLAKANQWQVLPWGAGSKIHWGGIGKPVDLIISTQRINQVIEHAAGDLTITVEAGITLAQVKEFLAPHNQFLAFDPAYPNQATIGGIIATADTGSWRHRYGGVRDRLIGLSFIRSDGEIAKAGGRVVKNVAGYDLMKLFIGSYGSLGILSQATFRLYPIPKHSATVVLSGNPEAIAQATQTLLNSSLTPTALDLRPQNDQILLIARFQSISLSVQEQAKRVFDLSQALGLSAQIYEQQEESQLWATWQHQIWETHPQKVICKLGIRPTEVVNLLLKIEQLAQVQSQCVLHARTGLGILRCNQIRSTQLLELRSYLTSHGGFLSVLEASSSLKQSLDVWGCTGNALKIMQNIKHQFDPDNLLSGDRFIR</sequence>
<dbReference type="InterPro" id="IPR016164">
    <property type="entry name" value="FAD-linked_Oxase-like_C"/>
</dbReference>
<dbReference type="GO" id="GO:0071949">
    <property type="term" value="F:FAD binding"/>
    <property type="evidence" value="ECO:0007669"/>
    <property type="project" value="InterPro"/>
</dbReference>
<evidence type="ECO:0000256" key="2">
    <source>
        <dbReference type="ARBA" id="ARBA00022827"/>
    </source>
</evidence>
<dbReference type="InterPro" id="IPR036318">
    <property type="entry name" value="FAD-bd_PCMH-like_sf"/>
</dbReference>
<dbReference type="STRING" id="1925591.BI308_15985"/>
<dbReference type="Pfam" id="PF01565">
    <property type="entry name" value="FAD_binding_4"/>
    <property type="match status" value="1"/>
</dbReference>
<dbReference type="SUPFAM" id="SSF55103">
    <property type="entry name" value="FAD-linked oxidases, C-terminal domain"/>
    <property type="match status" value="1"/>
</dbReference>
<comment type="caution">
    <text evidence="4">The sequence shown here is derived from an EMBL/GenBank/DDBJ whole genome shotgun (WGS) entry which is preliminary data.</text>
</comment>
<gene>
    <name evidence="4" type="ORF">BI308_15985</name>
</gene>
<proteinExistence type="predicted"/>
<dbReference type="PANTHER" id="PTHR11748">
    <property type="entry name" value="D-LACTATE DEHYDROGENASE"/>
    <property type="match status" value="1"/>
</dbReference>
<dbReference type="PANTHER" id="PTHR11748:SF103">
    <property type="entry name" value="GLYCOLATE OXIDASE SUBUNIT GLCE"/>
    <property type="match status" value="1"/>
</dbReference>